<name>A0ABZ1HES8_STRPH</name>
<evidence type="ECO:0000256" key="5">
    <source>
        <dbReference type="ARBA" id="ARBA00023194"/>
    </source>
</evidence>
<dbReference type="InterPro" id="IPR000873">
    <property type="entry name" value="AMP-dep_synth/lig_dom"/>
</dbReference>
<dbReference type="Pfam" id="PF00501">
    <property type="entry name" value="AMP-binding"/>
    <property type="match status" value="1"/>
</dbReference>
<dbReference type="PROSITE" id="PS00455">
    <property type="entry name" value="AMP_BINDING"/>
    <property type="match status" value="1"/>
</dbReference>
<keyword evidence="5" id="KW-0045">Antibiotic biosynthesis</keyword>
<dbReference type="InterPro" id="IPR020806">
    <property type="entry name" value="PKS_PP-bd"/>
</dbReference>
<dbReference type="InterPro" id="IPR006162">
    <property type="entry name" value="Ppantetheine_attach_site"/>
</dbReference>
<dbReference type="InterPro" id="IPR020845">
    <property type="entry name" value="AMP-binding_CS"/>
</dbReference>
<dbReference type="Pfam" id="PF00668">
    <property type="entry name" value="Condensation"/>
    <property type="match status" value="3"/>
</dbReference>
<evidence type="ECO:0000256" key="1">
    <source>
        <dbReference type="ARBA" id="ARBA00001957"/>
    </source>
</evidence>
<dbReference type="Gene3D" id="3.30.559.10">
    <property type="entry name" value="Chloramphenicol acetyltransferase-like domain"/>
    <property type="match status" value="3"/>
</dbReference>
<dbReference type="InterPro" id="IPR009081">
    <property type="entry name" value="PP-bd_ACP"/>
</dbReference>
<feature type="domain" description="Carrier" evidence="6">
    <location>
        <begin position="972"/>
        <end position="1046"/>
    </location>
</feature>
<dbReference type="SUPFAM" id="SSF52777">
    <property type="entry name" value="CoA-dependent acyltransferases"/>
    <property type="match status" value="6"/>
</dbReference>
<evidence type="ECO:0000259" key="6">
    <source>
        <dbReference type="PROSITE" id="PS50075"/>
    </source>
</evidence>
<dbReference type="SUPFAM" id="SSF56801">
    <property type="entry name" value="Acetyl-CoA synthetase-like"/>
    <property type="match status" value="1"/>
</dbReference>
<dbReference type="Gene3D" id="3.40.50.12780">
    <property type="entry name" value="N-terminal domain of ligase-like"/>
    <property type="match status" value="1"/>
</dbReference>
<dbReference type="InterPro" id="IPR045851">
    <property type="entry name" value="AMP-bd_C_sf"/>
</dbReference>
<dbReference type="PANTHER" id="PTHR45527:SF14">
    <property type="entry name" value="PLIPASTATIN SYNTHASE SUBUNIT B"/>
    <property type="match status" value="1"/>
</dbReference>
<dbReference type="Pfam" id="PF00550">
    <property type="entry name" value="PP-binding"/>
    <property type="match status" value="1"/>
</dbReference>
<dbReference type="SMART" id="SM01294">
    <property type="entry name" value="PKS_PP_betabranch"/>
    <property type="match status" value="1"/>
</dbReference>
<dbReference type="InterPro" id="IPR010060">
    <property type="entry name" value="NRPS_synth"/>
</dbReference>
<keyword evidence="3" id="KW-0597">Phosphoprotein</keyword>
<dbReference type="CDD" id="cd19543">
    <property type="entry name" value="DCL_NRPS"/>
    <property type="match status" value="2"/>
</dbReference>
<dbReference type="PROSITE" id="PS00012">
    <property type="entry name" value="PHOSPHOPANTETHEINE"/>
    <property type="match status" value="1"/>
</dbReference>
<evidence type="ECO:0000256" key="2">
    <source>
        <dbReference type="ARBA" id="ARBA00022450"/>
    </source>
</evidence>
<sequence>MTRSRIEDILPLQPLQEGFLFHSLVADGAVDVYTSQVRFDLAGVVDGAALRRAGERLLARHANLRAGFRHEGVSRPVQVVYRRVRLPWAEVDVSGAVDVEGRAAELAAEDRLRPFDLGRPPLLRLSLLRLGEDRYRLLLTGHHILWDGWSVPVLVEELFRLYAAEAVAAGGDAGLPVVTPYREYLAWLGRQDRDAAERAWSSALEGLPEPTLVAPDNTHGKTALQEYVTTDLPRDLLDRITALSRRYGVTLNTVVQGVWGLLLARQTGREDVVFGATVSGRPPELEGVERMLGLFINTLPVRVRLRPQESVIGLLTRLQQEQSQLIPHHHYGLSDIQRQSGFGTLFDTTMVVENYPLDPSVFTEALGDLELKGIGFDDATHYPLSLAAIPAPGAGLTLKVSYRPDVYDREEAQRISSRLVHLLRTVVDDPEQPTRTVDVLPPAEREFLLSAAGPVVSSASVERCVHEVFEERVAAAPDAVAVVFGEASLTYAEVDARANQLAHHLRALGVGPESLVGVCLERGLDLVPSLLGVLKAGAGYLPLDPASPADRMGYVLADAGAQVVVTSDALVPVLEGVFEGELVVLDRDAELIAARPLSVPESSVTSDSTVYVIYTSGSTGRPKGVVLAHANVVRLFETARADFGFGPDDVWTLFHSYAFDFSVWEVFGALLHGGRLVVVPEMTAREPSRFHELLVREGVTVLNQTPSAFTQLIEEDRTRSDAGGLALRTVVFGGAALDCGALQGWVARHGLESPRLVNMYGITETTVHVTYGPVGAEELAAGGSASPIGRPLNDLSVHLLDPSGELVPVGVPGEIHVGGPGVARGYLNRPELTAERFVPDPFGPAGARLYRSGDLACRRADGSLEFLGRIDDQVKVRGYRIEPGEISARLTAHPAVRDAVVIVRDERLVAYLVSDGEAPSTADLRAFVARVLPEYMVPVAFVVLGRLPLTVNGKVDRGALPAPEFVSGVGRGPRSGVEEVLCSLFAEVLGLDRVGVADSFFDCGGDSIMAIQLVSRARRAGWVLSARDVFEHPSVERLARVVVPVGDAAVAVEASGAGVGVVPLTPVMGWLRGLAGPVEGFHQHVVVGLPEGVSRESLVGALQAVVDRHDMLRSRLVREGVEGEGGEWRLEVASPGTVDAGGLLDHTTTTDLDEASVLTAIDERAEAERLRLDPDAGVVFRAVWFEPGQLLLVAHHLVVDGVSWRLLLEDLKAASEGLELEPVATSFRTWARRLREEAEQGTYTGQLELWRRIVGEPGRPLGSRDLDAAKDTVTTRRVTELSLSVELTEALLTRVPALFHGGVNDVLLTGLALAVQEWQRRRGRDADAGVLLDLEGHGRFEAARVDLSRTVGWFTSIHPVRLDAGAGAVSWDEVCAGGAVGGRALKLVKEQVRAVPDDGVGFGVLRYLDPAAGAELAAGPRAELGFNYLGRFTNGGDGAWELSARAGMVGGGADAGLPLAHVLEVNAVTYDLAEGPRLQASWAWADGVLSEAEVRELAQLWFQALEGLARHADAPDAGGLTPSDLDLVPLDQAEIELLEDGGAEVEDILPLQPLQEGFLFHSLVADGAVDVYTSQVRFDLAGVVDGAALRRAGERLLARHANLRAGFRHEGVSRPVQVVYRRVRLPWAEVDVSGAVDVEGRAAEVAAEDRLRPFDLGRPPLLRLSLLRLGEDRYRLLLTGHHILWDGWSVPVLVEELFRLYAAEAVAGGGDAGLPVVTPYREYLAWLGRQDRDAAERAWSSALEGLPEPTLVAPDNTHDRNPVQDMVRTEMPKELTEALAATGRRYGVTLNTVVQGVWGLLLARQTGREDVVFGATVSGRPPELEGVERMLGLFINTLPVRVRLRAQESVIGLLTRLQQEQSQLIPHHHYGLSDIQRQSGFGTLFDTTTVLTNYPLDPSVLDTVLGDLEVLDIDNEDATHYPLRMAVVPDGSTLGLRLGYLPDLYTRDEAQRMLDRVLHLLETLAADPERLVSSIDLLTEAERHQLLVEWGGY</sequence>
<dbReference type="NCBIfam" id="TIGR01720">
    <property type="entry name" value="NRPS-para261"/>
    <property type="match status" value="1"/>
</dbReference>
<evidence type="ECO:0000256" key="4">
    <source>
        <dbReference type="ARBA" id="ARBA00022737"/>
    </source>
</evidence>
<proteinExistence type="predicted"/>
<keyword evidence="2" id="KW-0596">Phosphopantetheine</keyword>
<dbReference type="PROSITE" id="PS50075">
    <property type="entry name" value="CARRIER"/>
    <property type="match status" value="1"/>
</dbReference>
<comment type="cofactor">
    <cofactor evidence="1">
        <name>pantetheine 4'-phosphate</name>
        <dbReference type="ChEBI" id="CHEBI:47942"/>
    </cofactor>
</comment>
<dbReference type="SMART" id="SM00823">
    <property type="entry name" value="PKS_PP"/>
    <property type="match status" value="1"/>
</dbReference>
<gene>
    <name evidence="7" type="ORF">OHB35_27630</name>
</gene>
<accession>A0ABZ1HES8</accession>
<dbReference type="NCBIfam" id="TIGR01733">
    <property type="entry name" value="AA-adenyl-dom"/>
    <property type="match status" value="1"/>
</dbReference>
<evidence type="ECO:0000256" key="3">
    <source>
        <dbReference type="ARBA" id="ARBA00022553"/>
    </source>
</evidence>
<evidence type="ECO:0000313" key="8">
    <source>
        <dbReference type="Proteomes" id="UP001340816"/>
    </source>
</evidence>
<dbReference type="InterPro" id="IPR042099">
    <property type="entry name" value="ANL_N_sf"/>
</dbReference>
<dbReference type="InterPro" id="IPR023213">
    <property type="entry name" value="CAT-like_dom_sf"/>
</dbReference>
<organism evidence="7 8">
    <name type="scientific">Streptomyces phaeochromogenes</name>
    <dbReference type="NCBI Taxonomy" id="1923"/>
    <lineage>
        <taxon>Bacteria</taxon>
        <taxon>Bacillati</taxon>
        <taxon>Actinomycetota</taxon>
        <taxon>Actinomycetes</taxon>
        <taxon>Kitasatosporales</taxon>
        <taxon>Streptomycetaceae</taxon>
        <taxon>Streptomyces</taxon>
        <taxon>Streptomyces phaeochromogenes group</taxon>
    </lineage>
</organism>
<dbReference type="SUPFAM" id="SSF47336">
    <property type="entry name" value="ACP-like"/>
    <property type="match status" value="1"/>
</dbReference>
<keyword evidence="8" id="KW-1185">Reference proteome</keyword>
<keyword evidence="4" id="KW-0677">Repeat</keyword>
<dbReference type="Gene3D" id="3.30.559.30">
    <property type="entry name" value="Nonribosomal peptide synthetase, condensation domain"/>
    <property type="match status" value="3"/>
</dbReference>
<dbReference type="PANTHER" id="PTHR45527">
    <property type="entry name" value="NONRIBOSOMAL PEPTIDE SYNTHETASE"/>
    <property type="match status" value="1"/>
</dbReference>
<dbReference type="RefSeq" id="WP_326760224.1">
    <property type="nucleotide sequence ID" value="NZ_CP109135.1"/>
</dbReference>
<dbReference type="EMBL" id="CP109135">
    <property type="protein sequence ID" value="WSD16715.1"/>
    <property type="molecule type" value="Genomic_DNA"/>
</dbReference>
<dbReference type="CDD" id="cd17643">
    <property type="entry name" value="A_NRPS_Cytc1-like"/>
    <property type="match status" value="1"/>
</dbReference>
<dbReference type="Gene3D" id="3.30.300.30">
    <property type="match status" value="1"/>
</dbReference>
<dbReference type="Proteomes" id="UP001340816">
    <property type="component" value="Chromosome"/>
</dbReference>
<evidence type="ECO:0000313" key="7">
    <source>
        <dbReference type="EMBL" id="WSD16715.1"/>
    </source>
</evidence>
<protein>
    <submittedName>
        <fullName evidence="7">Amino acid adenylation domain-containing protein</fullName>
    </submittedName>
</protein>
<dbReference type="InterPro" id="IPR010071">
    <property type="entry name" value="AA_adenyl_dom"/>
</dbReference>
<dbReference type="InterPro" id="IPR036736">
    <property type="entry name" value="ACP-like_sf"/>
</dbReference>
<dbReference type="Gene3D" id="1.10.1200.10">
    <property type="entry name" value="ACP-like"/>
    <property type="match status" value="1"/>
</dbReference>
<dbReference type="Pfam" id="PF13193">
    <property type="entry name" value="AMP-binding_C"/>
    <property type="match status" value="1"/>
</dbReference>
<dbReference type="InterPro" id="IPR001242">
    <property type="entry name" value="Condensation_dom"/>
</dbReference>
<reference evidence="7 8" key="1">
    <citation type="submission" date="2022-10" db="EMBL/GenBank/DDBJ databases">
        <title>The complete genomes of actinobacterial strains from the NBC collection.</title>
        <authorList>
            <person name="Joergensen T.S."/>
            <person name="Alvarez Arevalo M."/>
            <person name="Sterndorff E.B."/>
            <person name="Faurdal D."/>
            <person name="Vuksanovic O."/>
            <person name="Mourched A.-S."/>
            <person name="Charusanti P."/>
            <person name="Shaw S."/>
            <person name="Blin K."/>
            <person name="Weber T."/>
        </authorList>
    </citation>
    <scope>NUCLEOTIDE SEQUENCE [LARGE SCALE GENOMIC DNA]</scope>
    <source>
        <strain evidence="7 8">NBC 01752</strain>
    </source>
</reference>
<dbReference type="InterPro" id="IPR025110">
    <property type="entry name" value="AMP-bd_C"/>
</dbReference>